<dbReference type="InterPro" id="IPR009057">
    <property type="entry name" value="Homeodomain-like_sf"/>
</dbReference>
<dbReference type="EMBL" id="CP053452">
    <property type="protein sequence ID" value="QJW99492.1"/>
    <property type="molecule type" value="Genomic_DNA"/>
</dbReference>
<dbReference type="Pfam" id="PF13384">
    <property type="entry name" value="HTH_23"/>
    <property type="match status" value="1"/>
</dbReference>
<dbReference type="KEGG" id="ftj:FTUN_2118"/>
<reference evidence="5" key="2">
    <citation type="submission" date="2020-07" db="EMBL/GenBank/DDBJ databases">
        <title>Frigoriglobus tundricola gen. nov., sp. nov., a psychrotolerant cellulolytic planctomycete of the family Gemmataceae with two divergent copies of 16S rRNA gene.</title>
        <authorList>
            <person name="Kulichevskaya I.S."/>
            <person name="Ivanova A.A."/>
            <person name="Naumoff D.G."/>
            <person name="Beletsky A.V."/>
            <person name="Rijpstra W.I.C."/>
            <person name="Sinninghe Damste J.S."/>
            <person name="Mardanov A.V."/>
            <person name="Ravin N.V."/>
            <person name="Dedysh S.N."/>
        </authorList>
    </citation>
    <scope>NUCLEOTIDE SEQUENCE</scope>
    <source>
        <strain evidence="5 11">PL17</strain>
    </source>
</reference>
<accession>A0A6M5YT92</accession>
<dbReference type="EMBL" id="CP053452">
    <property type="protein sequence ID" value="QJX01025.1"/>
    <property type="molecule type" value="Genomic_DNA"/>
</dbReference>
<reference evidence="11" key="1">
    <citation type="submission" date="2020-05" db="EMBL/GenBank/DDBJ databases">
        <title>Frigoriglobus tundricola gen. nov., sp. nov., a psychrotolerant cellulolytic planctomycete of the family Gemmataceae with two divergent copies of 16S rRNA gene.</title>
        <authorList>
            <person name="Kulichevskaya I.S."/>
            <person name="Ivanova A.A."/>
            <person name="Naumoff D.G."/>
            <person name="Beletsky A.V."/>
            <person name="Rijpstra W.I.C."/>
            <person name="Sinninghe Damste J.S."/>
            <person name="Mardanov A.V."/>
            <person name="Ravin N.V."/>
            <person name="Dedysh S.N."/>
        </authorList>
    </citation>
    <scope>NUCLEOTIDE SEQUENCE [LARGE SCALE GENOMIC DNA]</scope>
    <source>
        <strain evidence="6 11">PL17</strain>
    </source>
</reference>
<dbReference type="SUPFAM" id="SSF46689">
    <property type="entry name" value="Homeodomain-like"/>
    <property type="match status" value="1"/>
</dbReference>
<keyword evidence="11" id="KW-1185">Reference proteome</keyword>
<dbReference type="EMBL" id="CP053452">
    <property type="protein sequence ID" value="QJW98687.1"/>
    <property type="molecule type" value="Genomic_DNA"/>
</dbReference>
<organism evidence="5 11">
    <name type="scientific">Frigoriglobus tundricola</name>
    <dbReference type="NCBI Taxonomy" id="2774151"/>
    <lineage>
        <taxon>Bacteria</taxon>
        <taxon>Pseudomonadati</taxon>
        <taxon>Planctomycetota</taxon>
        <taxon>Planctomycetia</taxon>
        <taxon>Gemmatales</taxon>
        <taxon>Gemmataceae</taxon>
        <taxon>Frigoriglobus</taxon>
    </lineage>
</organism>
<dbReference type="Proteomes" id="UP000503447">
    <property type="component" value="Chromosome"/>
</dbReference>
<dbReference type="Pfam" id="PF13358">
    <property type="entry name" value="DDE_3"/>
    <property type="match status" value="1"/>
</dbReference>
<dbReference type="Pfam" id="PF13592">
    <property type="entry name" value="HTH_33"/>
    <property type="match status" value="1"/>
</dbReference>
<dbReference type="KEGG" id="ftj:FTUN_7114"/>
<dbReference type="EMBL" id="CP053452">
    <property type="protein sequence ID" value="QJW99502.1"/>
    <property type="molecule type" value="Genomic_DNA"/>
</dbReference>
<evidence type="ECO:0000259" key="2">
    <source>
        <dbReference type="Pfam" id="PF13592"/>
    </source>
</evidence>
<dbReference type="NCBIfam" id="NF033545">
    <property type="entry name" value="transpos_IS630"/>
    <property type="match status" value="1"/>
</dbReference>
<evidence type="ECO:0000313" key="9">
    <source>
        <dbReference type="EMBL" id="QJW99627.1"/>
    </source>
</evidence>
<dbReference type="KEGG" id="ftj:FTUN_4193"/>
<feature type="domain" description="Winged helix-turn helix" evidence="2">
    <location>
        <begin position="103"/>
        <end position="158"/>
    </location>
</feature>
<evidence type="ECO:0000313" key="11">
    <source>
        <dbReference type="Proteomes" id="UP000503447"/>
    </source>
</evidence>
<dbReference type="KEGG" id="ftj:FTUN_8663"/>
<protein>
    <recommendedName>
        <fullName evidence="12">Mobile element protein</fullName>
    </recommendedName>
</protein>
<dbReference type="PANTHER" id="PTHR46564:SF1">
    <property type="entry name" value="TRANSPOSASE"/>
    <property type="match status" value="1"/>
</dbReference>
<sequence length="348" mass="39077">MAITLPDSRGLSDDVMQALRVRALHAIESGFSQADVARVLGVAGETVSRWWTAYTTGGLDALPQDRTGRPVGTGRTLSDTQCAHLQQLLDTKSPADLGIAAPVWNRRAVRDLILKEYGLRMPIRTVGEYLRRWGYTAKKPSRHARKQDPDEVREWLEQTYPAIEKLARVERATIFWCDETGVAADAYPGYGYARAGERATIQVPDPHIRINMVSGISNTGEVRFMTYAGTMTAERFIAFLKQLLATVPGAIFVIVDSLSAHTTETVATWVQEHEERVAVFYLPRYSPELNPDEYLNNDLKGNVHDAGLPDTSKTLRSRVQRFMHKLLMLPKHVMSYFLHPKISYCSSD</sequence>
<gene>
    <name evidence="3" type="ORF">FTUN_2118</name>
    <name evidence="4" type="ORF">FTUN_2695</name>
    <name evidence="5" type="ORF">FTUN_4193</name>
    <name evidence="6" type="ORF">FTUN_6282</name>
    <name evidence="7" type="ORF">FTUN_7104</name>
    <name evidence="8" type="ORF">FTUN_7114</name>
    <name evidence="9" type="ORF">FTUN_7245</name>
    <name evidence="10" type="ORF">FTUN_8663</name>
</gene>
<dbReference type="InterPro" id="IPR047655">
    <property type="entry name" value="Transpos_IS630-like"/>
</dbReference>
<evidence type="ECO:0000313" key="3">
    <source>
        <dbReference type="EMBL" id="QJW94597.1"/>
    </source>
</evidence>
<dbReference type="InterPro" id="IPR036397">
    <property type="entry name" value="RNaseH_sf"/>
</dbReference>
<dbReference type="KEGG" id="ftj:FTUN_7245"/>
<evidence type="ECO:0008006" key="12">
    <source>
        <dbReference type="Google" id="ProtNLM"/>
    </source>
</evidence>
<dbReference type="GO" id="GO:0003676">
    <property type="term" value="F:nucleic acid binding"/>
    <property type="evidence" value="ECO:0007669"/>
    <property type="project" value="InterPro"/>
</dbReference>
<dbReference type="EMBL" id="CP053452">
    <property type="protein sequence ID" value="QJW94597.1"/>
    <property type="molecule type" value="Genomic_DNA"/>
</dbReference>
<evidence type="ECO:0000259" key="1">
    <source>
        <dbReference type="Pfam" id="PF13358"/>
    </source>
</evidence>
<name>A0A6M5YT92_9BACT</name>
<dbReference type="KEGG" id="ftj:FTUN_7104"/>
<proteinExistence type="predicted"/>
<evidence type="ECO:0000313" key="8">
    <source>
        <dbReference type="EMBL" id="QJW99502.1"/>
    </source>
</evidence>
<dbReference type="EMBL" id="CP053452">
    <property type="protein sequence ID" value="QJW95156.1"/>
    <property type="molecule type" value="Genomic_DNA"/>
</dbReference>
<dbReference type="RefSeq" id="WP_171470556.1">
    <property type="nucleotide sequence ID" value="NZ_CP053452.2"/>
</dbReference>
<dbReference type="InterPro" id="IPR025959">
    <property type="entry name" value="Winged_HTH_dom"/>
</dbReference>
<dbReference type="AlphaFoldDB" id="A0A6M5YT92"/>
<evidence type="ECO:0000313" key="10">
    <source>
        <dbReference type="EMBL" id="QJX01025.1"/>
    </source>
</evidence>
<dbReference type="KEGG" id="ftj:FTUN_2695"/>
<dbReference type="EMBL" id="CP053452">
    <property type="protein sequence ID" value="QJW96636.1"/>
    <property type="molecule type" value="Genomic_DNA"/>
</dbReference>
<dbReference type="Gene3D" id="3.30.420.10">
    <property type="entry name" value="Ribonuclease H-like superfamily/Ribonuclease H"/>
    <property type="match status" value="1"/>
</dbReference>
<evidence type="ECO:0000313" key="7">
    <source>
        <dbReference type="EMBL" id="QJW99492.1"/>
    </source>
</evidence>
<dbReference type="PANTHER" id="PTHR46564">
    <property type="entry name" value="TRANSPOSASE"/>
    <property type="match status" value="1"/>
</dbReference>
<evidence type="ECO:0000313" key="6">
    <source>
        <dbReference type="EMBL" id="QJW98687.1"/>
    </source>
</evidence>
<evidence type="ECO:0000313" key="4">
    <source>
        <dbReference type="EMBL" id="QJW95156.1"/>
    </source>
</evidence>
<dbReference type="InterPro" id="IPR038717">
    <property type="entry name" value="Tc1-like_DDE_dom"/>
</dbReference>
<dbReference type="KEGG" id="ftj:FTUN_6282"/>
<dbReference type="EMBL" id="CP053452">
    <property type="protein sequence ID" value="QJW99627.1"/>
    <property type="molecule type" value="Genomic_DNA"/>
</dbReference>
<evidence type="ECO:0000313" key="5">
    <source>
        <dbReference type="EMBL" id="QJW96636.1"/>
    </source>
</evidence>
<feature type="domain" description="Tc1-like transposase DDE" evidence="1">
    <location>
        <begin position="174"/>
        <end position="315"/>
    </location>
</feature>